<dbReference type="OMA" id="WIEECGE"/>
<protein>
    <submittedName>
        <fullName evidence="2">Uncharacterized protein</fullName>
    </submittedName>
</protein>
<evidence type="ECO:0000256" key="1">
    <source>
        <dbReference type="SAM" id="SignalP"/>
    </source>
</evidence>
<dbReference type="KEGG" id="pbn:PADG_06959"/>
<dbReference type="InParanoid" id="C1GI73"/>
<organism evidence="2 3">
    <name type="scientific">Paracoccidioides brasiliensis (strain Pb18)</name>
    <dbReference type="NCBI Taxonomy" id="502780"/>
    <lineage>
        <taxon>Eukaryota</taxon>
        <taxon>Fungi</taxon>
        <taxon>Dikarya</taxon>
        <taxon>Ascomycota</taxon>
        <taxon>Pezizomycotina</taxon>
        <taxon>Eurotiomycetes</taxon>
        <taxon>Eurotiomycetidae</taxon>
        <taxon>Onygenales</taxon>
        <taxon>Ajellomycetaceae</taxon>
        <taxon>Paracoccidioides</taxon>
    </lineage>
</organism>
<dbReference type="Proteomes" id="UP000001628">
    <property type="component" value="Unassembled WGS sequence"/>
</dbReference>
<feature type="chain" id="PRO_5002908315" evidence="1">
    <location>
        <begin position="19"/>
        <end position="185"/>
    </location>
</feature>
<dbReference type="GeneID" id="22585559"/>
<dbReference type="VEuPathDB" id="FungiDB:PADG_06959"/>
<dbReference type="OrthoDB" id="2119228at2759"/>
<name>C1GI73_PARBD</name>
<reference evidence="2 3" key="1">
    <citation type="journal article" date="2011" name="PLoS Genet.">
        <title>Comparative genomic analysis of human fungal pathogens causing paracoccidioidomycosis.</title>
        <authorList>
            <person name="Desjardins C.A."/>
            <person name="Champion M.D."/>
            <person name="Holder J.W."/>
            <person name="Muszewska A."/>
            <person name="Goldberg J."/>
            <person name="Bailao A.M."/>
            <person name="Brigido M.M."/>
            <person name="Ferreira M.E."/>
            <person name="Garcia A.M."/>
            <person name="Grynberg M."/>
            <person name="Gujja S."/>
            <person name="Heiman D.I."/>
            <person name="Henn M.R."/>
            <person name="Kodira C.D."/>
            <person name="Leon-Narvaez H."/>
            <person name="Longo L.V."/>
            <person name="Ma L.J."/>
            <person name="Malavazi I."/>
            <person name="Matsuo A.L."/>
            <person name="Morais F.V."/>
            <person name="Pereira M."/>
            <person name="Rodriguez-Brito S."/>
            <person name="Sakthikumar S."/>
            <person name="Salem-Izacc S.M."/>
            <person name="Sykes S.M."/>
            <person name="Teixeira M.M."/>
            <person name="Vallejo M.C."/>
            <person name="Walter M.E."/>
            <person name="Yandava C."/>
            <person name="Young S."/>
            <person name="Zeng Q."/>
            <person name="Zucker J."/>
            <person name="Felipe M.S."/>
            <person name="Goldman G.H."/>
            <person name="Haas B.J."/>
            <person name="McEwen J.G."/>
            <person name="Nino-Vega G."/>
            <person name="Puccia R."/>
            <person name="San-Blas G."/>
            <person name="Soares C.M."/>
            <person name="Birren B.W."/>
            <person name="Cuomo C.A."/>
        </authorList>
    </citation>
    <scope>NUCLEOTIDE SEQUENCE [LARGE SCALE GENOMIC DNA]</scope>
    <source>
        <strain evidence="2 3">Pb18</strain>
    </source>
</reference>
<keyword evidence="3" id="KW-1185">Reference proteome</keyword>
<feature type="signal peptide" evidence="1">
    <location>
        <begin position="1"/>
        <end position="18"/>
    </location>
</feature>
<sequence>MKSPVLLTFILALLVTFATPLAVPQENSLERRGPYDNACPPVKTISGWMRYAKNWDGSKAVFWTADSDANDAKDFARHICGTYYYDLMDDMQWVQWEVVCTNQDEKAKLIPRASQAMAMATKDTAFIMIQEGAFHDRPSSTWWNIEYPILLENKVKVIAVNPREPGRFEQREYNPGESPPSVKII</sequence>
<accession>C1GI73</accession>
<evidence type="ECO:0000313" key="3">
    <source>
        <dbReference type="Proteomes" id="UP000001628"/>
    </source>
</evidence>
<dbReference type="HOGENOM" id="CLU_1510172_0_0_1"/>
<dbReference type="eggNOG" id="ENOG502RP3W">
    <property type="taxonomic scope" value="Eukaryota"/>
</dbReference>
<keyword evidence="1" id="KW-0732">Signal</keyword>
<proteinExistence type="predicted"/>
<dbReference type="RefSeq" id="XP_010762500.1">
    <property type="nucleotide sequence ID" value="XM_010764198.1"/>
</dbReference>
<dbReference type="AlphaFoldDB" id="C1GI73"/>
<gene>
    <name evidence="2" type="ORF">PADG_06959</name>
</gene>
<dbReference type="EMBL" id="KN275966">
    <property type="protein sequence ID" value="EEH42139.1"/>
    <property type="molecule type" value="Genomic_DNA"/>
</dbReference>
<evidence type="ECO:0000313" key="2">
    <source>
        <dbReference type="EMBL" id="EEH42139.1"/>
    </source>
</evidence>